<dbReference type="PROSITE" id="PS00652">
    <property type="entry name" value="TNFR_NGFR_1"/>
    <property type="match status" value="1"/>
</dbReference>
<feature type="region of interest" description="Disordered" evidence="4">
    <location>
        <begin position="1761"/>
        <end position="1780"/>
    </location>
</feature>
<feature type="transmembrane region" description="Helical" evidence="5">
    <location>
        <begin position="1954"/>
        <end position="1975"/>
    </location>
</feature>
<feature type="transmembrane region" description="Helical" evidence="5">
    <location>
        <begin position="2022"/>
        <end position="2048"/>
    </location>
</feature>
<feature type="region of interest" description="Disordered" evidence="4">
    <location>
        <begin position="1481"/>
        <end position="1506"/>
    </location>
</feature>
<keyword evidence="2" id="KW-0245">EGF-like domain</keyword>
<keyword evidence="5" id="KW-1133">Transmembrane helix</keyword>
<dbReference type="InterPro" id="IPR018097">
    <property type="entry name" value="EGF_Ca-bd_CS"/>
</dbReference>
<feature type="region of interest" description="Disordered" evidence="4">
    <location>
        <begin position="2317"/>
        <end position="2350"/>
    </location>
</feature>
<comment type="caution">
    <text evidence="8">The sequence shown here is derived from an EMBL/GenBank/DDBJ whole genome shotgun (WGS) entry which is preliminary data.</text>
</comment>
<dbReference type="SMART" id="SM00179">
    <property type="entry name" value="EGF_CA"/>
    <property type="match status" value="1"/>
</dbReference>
<evidence type="ECO:0000256" key="4">
    <source>
        <dbReference type="SAM" id="MobiDB-lite"/>
    </source>
</evidence>
<feature type="disulfide bond" evidence="2">
    <location>
        <begin position="1009"/>
        <end position="1018"/>
    </location>
</feature>
<dbReference type="InterPro" id="IPR000742">
    <property type="entry name" value="EGF"/>
</dbReference>
<dbReference type="EMBL" id="JTDE01001440">
    <property type="protein sequence ID" value="KAF7258966.1"/>
    <property type="molecule type" value="Genomic_DNA"/>
</dbReference>
<feature type="disulfide bond" evidence="3">
    <location>
        <begin position="1047"/>
        <end position="1065"/>
    </location>
</feature>
<dbReference type="InterPro" id="IPR001368">
    <property type="entry name" value="TNFR/NGFR_Cys_rich_reg"/>
</dbReference>
<dbReference type="OrthoDB" id="5965479at2759"/>
<feature type="compositionally biased region" description="Polar residues" evidence="4">
    <location>
        <begin position="746"/>
        <end position="758"/>
    </location>
</feature>
<proteinExistence type="predicted"/>
<evidence type="ECO:0000256" key="3">
    <source>
        <dbReference type="PROSITE-ProRule" id="PRU00206"/>
    </source>
</evidence>
<evidence type="ECO:0000313" key="9">
    <source>
        <dbReference type="Proteomes" id="UP000822476"/>
    </source>
</evidence>
<organism evidence="8 9">
    <name type="scientific">Paragonimus skrjabini miyazakii</name>
    <dbReference type="NCBI Taxonomy" id="59628"/>
    <lineage>
        <taxon>Eukaryota</taxon>
        <taxon>Metazoa</taxon>
        <taxon>Spiralia</taxon>
        <taxon>Lophotrochozoa</taxon>
        <taxon>Platyhelminthes</taxon>
        <taxon>Trematoda</taxon>
        <taxon>Digenea</taxon>
        <taxon>Plagiorchiida</taxon>
        <taxon>Troglotremata</taxon>
        <taxon>Troglotrematidae</taxon>
        <taxon>Paragonimus</taxon>
    </lineage>
</organism>
<evidence type="ECO:0000259" key="6">
    <source>
        <dbReference type="PROSITE" id="PS50026"/>
    </source>
</evidence>
<feature type="region of interest" description="Disordered" evidence="4">
    <location>
        <begin position="634"/>
        <end position="671"/>
    </location>
</feature>
<keyword evidence="9" id="KW-1185">Reference proteome</keyword>
<dbReference type="PROSITE" id="PS01187">
    <property type="entry name" value="EGF_CA"/>
    <property type="match status" value="1"/>
</dbReference>
<reference evidence="8" key="1">
    <citation type="submission" date="2019-07" db="EMBL/GenBank/DDBJ databases">
        <title>Annotation for the trematode Paragonimus miyazaki's.</title>
        <authorList>
            <person name="Choi Y.-J."/>
        </authorList>
    </citation>
    <scope>NUCLEOTIDE SEQUENCE</scope>
    <source>
        <strain evidence="8">Japan</strain>
    </source>
</reference>
<dbReference type="GO" id="GO:0005509">
    <property type="term" value="F:calcium ion binding"/>
    <property type="evidence" value="ECO:0007669"/>
    <property type="project" value="InterPro"/>
</dbReference>
<dbReference type="PROSITE" id="PS50026">
    <property type="entry name" value="EGF_3"/>
    <property type="match status" value="1"/>
</dbReference>
<name>A0A8S9Z0D4_9TREM</name>
<dbReference type="PROSITE" id="PS50050">
    <property type="entry name" value="TNFR_NGFR_2"/>
    <property type="match status" value="1"/>
</dbReference>
<evidence type="ECO:0000256" key="1">
    <source>
        <dbReference type="ARBA" id="ARBA00023157"/>
    </source>
</evidence>
<dbReference type="CDD" id="cd00054">
    <property type="entry name" value="EGF_CA"/>
    <property type="match status" value="1"/>
</dbReference>
<dbReference type="PROSITE" id="PS00010">
    <property type="entry name" value="ASX_HYDROXYL"/>
    <property type="match status" value="1"/>
</dbReference>
<feature type="transmembrane region" description="Helical" evidence="5">
    <location>
        <begin position="116"/>
        <end position="144"/>
    </location>
</feature>
<keyword evidence="5" id="KW-0812">Transmembrane</keyword>
<comment type="caution">
    <text evidence="2">Lacks conserved residue(s) required for the propagation of feature annotation.</text>
</comment>
<feature type="domain" description="TNFR-Cys" evidence="7">
    <location>
        <begin position="1021"/>
        <end position="1065"/>
    </location>
</feature>
<feature type="transmembrane region" description="Helical" evidence="5">
    <location>
        <begin position="2661"/>
        <end position="2682"/>
    </location>
</feature>
<dbReference type="InterPro" id="IPR001881">
    <property type="entry name" value="EGF-like_Ca-bd_dom"/>
</dbReference>
<evidence type="ECO:0000313" key="8">
    <source>
        <dbReference type="EMBL" id="KAF7258966.1"/>
    </source>
</evidence>
<evidence type="ECO:0000259" key="7">
    <source>
        <dbReference type="PROSITE" id="PS50050"/>
    </source>
</evidence>
<feature type="region of interest" description="Disordered" evidence="4">
    <location>
        <begin position="744"/>
        <end position="768"/>
    </location>
</feature>
<dbReference type="Proteomes" id="UP000822476">
    <property type="component" value="Unassembled WGS sequence"/>
</dbReference>
<feature type="region of interest" description="Disordered" evidence="4">
    <location>
        <begin position="1802"/>
        <end position="1821"/>
    </location>
</feature>
<protein>
    <submittedName>
        <fullName evidence="8">TNFR CD27 30 40 95 cysteine rich region</fullName>
    </submittedName>
</protein>
<keyword evidence="1 2" id="KW-1015">Disulfide bond</keyword>
<feature type="compositionally biased region" description="Polar residues" evidence="4">
    <location>
        <begin position="1481"/>
        <end position="1490"/>
    </location>
</feature>
<feature type="region of interest" description="Disordered" evidence="4">
    <location>
        <begin position="1706"/>
        <end position="1728"/>
    </location>
</feature>
<accession>A0A8S9Z0D4</accession>
<gene>
    <name evidence="8" type="ORF">EG68_03960</name>
</gene>
<keyword evidence="5" id="KW-0472">Membrane</keyword>
<feature type="domain" description="EGF-like" evidence="6">
    <location>
        <begin position="978"/>
        <end position="1019"/>
    </location>
</feature>
<feature type="repeat" description="TNFR-Cys" evidence="3">
    <location>
        <begin position="1021"/>
        <end position="1065"/>
    </location>
</feature>
<feature type="compositionally biased region" description="Low complexity" evidence="4">
    <location>
        <begin position="2335"/>
        <end position="2347"/>
    </location>
</feature>
<evidence type="ECO:0000256" key="2">
    <source>
        <dbReference type="PROSITE-ProRule" id="PRU00076"/>
    </source>
</evidence>
<evidence type="ECO:0000256" key="5">
    <source>
        <dbReference type="SAM" id="Phobius"/>
    </source>
</evidence>
<feature type="compositionally biased region" description="Acidic residues" evidence="4">
    <location>
        <begin position="1809"/>
        <end position="1821"/>
    </location>
</feature>
<dbReference type="InterPro" id="IPR000152">
    <property type="entry name" value="EGF-type_Asp/Asn_hydroxyl_site"/>
</dbReference>
<sequence>MSRSVILTKRHCCISLIVSGTRSDDLILLDESDLLSGVSSSISWDLVIQNPFKGVIEITESPVNKFQLLINVTNNVHSNEKVNYHLRHAEDSVFVELLPRHAPSRTVVPGGDEEKIYLQLLFVTVASLVLVVFVVSIIFSCWWLKSQKLPYQAKTTDPVYYIALPQELRENQISASKASKGLQSRPAVDESELVELLPDHGHIETKSFRSEQPTAQFYISPTTAYATLSLSSNSDLLFHGAPGACPTSYPLPRYVVAGGNGGLNTSVTYGSLNSADNTTVLGTPILISPSSVAAGVDGLFSQRSDGPSVAYVKLAAVAPSPIPGAERQAQQTSLIEACVPSAARSQSDAHRSLRMRTLPGKRHVAKEFLDESVVATMTRSRFKGRQPIISSAENVQPDSLTLASTTTTSVFSLQSPVVLLRSEQPISGSVVANDGTVRAAAPVVSAGLFPVASAPTTGGLRHGHGSDETSGILSDSDGSTNLVSARDVVLSSALLLPATIPLAGMSNAVGTATFVPSALLAEMAACPQHSYLVRSQQTDAFSEQLNLTSSAELSSSQMSTTRATMDMQQICGSLKHSSNQSVSSPIATANPIISVTTITASSDPVSVVSGATLSALDEYALGSGNGIPDVPNLFRESFSPQRGPDDTAAIPDDGSSTLGRSRFGPNPPKRSVSLAAKQIAFSGAENDVVDSVAVSQVRTSALNASRETQPTFGGEYKCATLGRTPTNGIASTEEDSDASLMFAPGSSATLPSGGTNPRSALKSADRSGPKVSKHLRFTTLTLLTLLWLLVAIVFGSPDPNTPTDRRRLDPNPVVRWNVIAAPLLHAEPMLKDDDLSIASPEVRLTIWLPSDMIPKGDSARASHAGERRIPQGGGRRALNSIQLWLNASSRIEVRLGSPIERDAIHIYDVVNAHQILGTRVCRQRYACEHSCDPGARHDCICQRGYRPAGPKDRERLLAHGNRLGNIDLENVKGRICLDVDECASTELRAACSRLGGVCTNRPGDYACLCPSGKPCLDCDATCPQGFWAFGDCGRNQSIECRRCSGACPTGMYEARPCGPRSDRICHACRPLCISEEFEFAPCKASSNRVCKRKSLIPELIVPYKKNVWFENLQMVRDVVVTLTPDDLGRLPLNKSIVLDRSSGYQVRLDFDSLNLLPVLGPVDHSSGNDNSLFLASAAALDRTVAEPDAYRWSSATGQYHTVHAYTLKANNTLAKLCPYPVPPLYSLGIRAHRNVTTATVPDTSLPGHRPVLAGCRTYRRHGYFPPVEPESRDHQIKNIDNDKTSNYPYGIDRDNMYTGEHHGGEPTAPVVACLEPSRLPAIFGSQWNAELASPRAVYYEEKQLCGQLKSDCQNCLAACAEELKSSSLTCKPTSNQADNGRSPRLEICFDCCARDNCTDVCSKYSAHRCHMQLCNYGLRLDFPLTPEWPKQGEFLCHVQPSPSRPIYRLHWSLLYQGRPLTPDRFPAALLLPVTNTEQVGSMQDSSQLSQLPLHHRQQSSGSERWSVGHGGQLNQVYRGLLNVQYTSGLEHLPDMVGGTDTMQSAYFWSKQTIPLVSGSAVNTAFDPVSSAATGAMYANTMHSVSSTELTSIQVWPSQPLGVSTAAWARLSGAPCAAADPLLEQLNLYTSALPPYIAMAETKVEYVGNYLYTVSHKKTKPKLTLSLPKSSSLLGAVFSPASVERGQYLRASLALAWVAEDSLGTDESSLGSELKSHRPRTSDQTVTGSANADLSRSRYWVIDLTGQVDQFPGLFRLRVFPDNEEDGSKESGGPNTNPSSSVRVFDYAQADANSAEATVEVEGEGAFSDAADEVGSSEEPEEVPLADYDVGVFEERKFQLRILIPGPEKEPDYSKSFRVVITDAKHRLDIRVKRAVQEPDEMALRRSYERLPDDDIRPVLVDLLPSLSARQQAVLQQASTGLLKSETNLDDSLSSTVVQQHTEPEWVYFGPPPSVVFSVIMILILLLIVLFIGLVTQPDPTLAWAKLRSCTKSTDSAYGDEDHVALVPNPARHNSLLSRWCRVILLIGYLCLKSAYTFGVTLTALVIIIRYVTRDPANRLANIPEWTTGSQNNDFMDTSLTRQKLLQDAMDVHLRGELLRQQQDVKRMRDICDRGVEQMFDRMEEQLSAASKVAATRRSRVLLSQAVAELARVTAVASTLQLADGLMAFNQSAEWALHRLKSDLLETERALGNSEWLTGARIIYSEVVRLRGLTPDPTDPTRSFLQWAKLISPGSPSLEDLVVAGHLPRIEQPSLLPLLQPDHFQIPTPMMRASGSTVDGEEPEYGPQYVPFTSNPVEAEASETHWMNYDADPDVSDGLVFSDAMDSPNSQQQKLSPSDASSTSGADSTDTHGEVAGKLFANIQLGWMHVLGAALLLDAMWLIHRVLHTVDTAERLLYGETMFVDLTAEGLRRRLMRKTRIWDGCKRAFEAAMQPGAVRKLCGSVLALLVVTQGAAHLGRLLSQETLDYIGYYDNLILPVHLHARLVNVHVSRSAQRLNQYEVASLESETSRRLREAQFLLHQWTSWLNDIEQEQCRLLLAYKAAAQQVRTKIAAKLTRNPSLSKTGSAQTDWTTAALGSGPSISKPVDALVPRHCRLMPSERQIELEDARRLDAPYCPLRAVVPRLFKGYNASHYFDEVVKQSETWLLSARDYLSRTFYCLFIYVSVLILWNMTGSVLWFYLNRFNVIPKKVLFESDVSSWYLSRETTQNL</sequence>